<accession>A0ABR0S826</accession>
<comment type="caution">
    <text evidence="2">The sequence shown here is derived from an EMBL/GenBank/DDBJ whole genome shotgun (WGS) entry which is preliminary data.</text>
</comment>
<reference evidence="2 3" key="1">
    <citation type="submission" date="2024-01" db="EMBL/GenBank/DDBJ databases">
        <title>Complete genome of Cladobotryum mycophilum ATHUM6906.</title>
        <authorList>
            <person name="Christinaki A.C."/>
            <person name="Myridakis A.I."/>
            <person name="Kouvelis V.N."/>
        </authorList>
    </citation>
    <scope>NUCLEOTIDE SEQUENCE [LARGE SCALE GENOMIC DNA]</scope>
    <source>
        <strain evidence="2 3">ATHUM6906</strain>
    </source>
</reference>
<evidence type="ECO:0000313" key="3">
    <source>
        <dbReference type="Proteomes" id="UP001338125"/>
    </source>
</evidence>
<gene>
    <name evidence="2" type="ORF">PT974_12464</name>
</gene>
<sequence length="222" mass="25615">MERDNKVGTFANTDCVLNEATRSGDLEPLQPQQSWESPRSLGSVENRAYSNEGDSESPRQHFAACRKSVDFLMDQYLQYIDSARKSGIEPKDLLSGLEITESGPNAAPLDFWSLINVRDRLIVELNNLLEPVRLKHREALRSLRTSGPFVFVMATVLQFFPMRWIRLLSIPVLSYSLFKGFKVAMAWRDGIRLQAIIERATNWELEEKDKKDVRSLCYYMYE</sequence>
<evidence type="ECO:0000313" key="2">
    <source>
        <dbReference type="EMBL" id="KAK5988314.1"/>
    </source>
</evidence>
<protein>
    <submittedName>
        <fullName evidence="2">Uncharacterized protein</fullName>
    </submittedName>
</protein>
<evidence type="ECO:0000256" key="1">
    <source>
        <dbReference type="SAM" id="MobiDB-lite"/>
    </source>
</evidence>
<dbReference type="Proteomes" id="UP001338125">
    <property type="component" value="Unassembled WGS sequence"/>
</dbReference>
<keyword evidence="3" id="KW-1185">Reference proteome</keyword>
<proteinExistence type="predicted"/>
<name>A0ABR0S826_9HYPO</name>
<dbReference type="EMBL" id="JAVFKD010000016">
    <property type="protein sequence ID" value="KAK5988314.1"/>
    <property type="molecule type" value="Genomic_DNA"/>
</dbReference>
<feature type="region of interest" description="Disordered" evidence="1">
    <location>
        <begin position="19"/>
        <end position="59"/>
    </location>
</feature>
<organism evidence="2 3">
    <name type="scientific">Cladobotryum mycophilum</name>
    <dbReference type="NCBI Taxonomy" id="491253"/>
    <lineage>
        <taxon>Eukaryota</taxon>
        <taxon>Fungi</taxon>
        <taxon>Dikarya</taxon>
        <taxon>Ascomycota</taxon>
        <taxon>Pezizomycotina</taxon>
        <taxon>Sordariomycetes</taxon>
        <taxon>Hypocreomycetidae</taxon>
        <taxon>Hypocreales</taxon>
        <taxon>Hypocreaceae</taxon>
        <taxon>Cladobotryum</taxon>
    </lineage>
</organism>